<comment type="caution">
    <text evidence="3">The sequence shown here is derived from an EMBL/GenBank/DDBJ whole genome shotgun (WGS) entry which is preliminary data.</text>
</comment>
<dbReference type="EMBL" id="WWBZ02000001">
    <property type="protein sequence ID" value="KAF4314258.1"/>
    <property type="molecule type" value="Genomic_DNA"/>
</dbReference>
<keyword evidence="4" id="KW-1185">Reference proteome</keyword>
<accession>A0A8H4J960</accession>
<dbReference type="OrthoDB" id="342264at2759"/>
<dbReference type="SUPFAM" id="SSF142921">
    <property type="entry name" value="WGR domain-like"/>
    <property type="match status" value="1"/>
</dbReference>
<proteinExistence type="predicted"/>
<organism evidence="3 4">
    <name type="scientific">Botryosphaeria dothidea</name>
    <dbReference type="NCBI Taxonomy" id="55169"/>
    <lineage>
        <taxon>Eukaryota</taxon>
        <taxon>Fungi</taxon>
        <taxon>Dikarya</taxon>
        <taxon>Ascomycota</taxon>
        <taxon>Pezizomycotina</taxon>
        <taxon>Dothideomycetes</taxon>
        <taxon>Dothideomycetes incertae sedis</taxon>
        <taxon>Botryosphaeriales</taxon>
        <taxon>Botryosphaeriaceae</taxon>
        <taxon>Botryosphaeria</taxon>
    </lineage>
</organism>
<feature type="region of interest" description="Disordered" evidence="1">
    <location>
        <begin position="281"/>
        <end position="365"/>
    </location>
</feature>
<dbReference type="Proteomes" id="UP000572817">
    <property type="component" value="Unassembled WGS sequence"/>
</dbReference>
<evidence type="ECO:0000256" key="1">
    <source>
        <dbReference type="SAM" id="MobiDB-lite"/>
    </source>
</evidence>
<evidence type="ECO:0000313" key="3">
    <source>
        <dbReference type="EMBL" id="KAF4314258.1"/>
    </source>
</evidence>
<evidence type="ECO:0000313" key="4">
    <source>
        <dbReference type="Proteomes" id="UP000572817"/>
    </source>
</evidence>
<feature type="compositionally biased region" description="Low complexity" evidence="1">
    <location>
        <begin position="302"/>
        <end position="326"/>
    </location>
</feature>
<feature type="region of interest" description="Disordered" evidence="1">
    <location>
        <begin position="221"/>
        <end position="258"/>
    </location>
</feature>
<feature type="compositionally biased region" description="Polar residues" evidence="1">
    <location>
        <begin position="110"/>
        <end position="121"/>
    </location>
</feature>
<reference evidence="3" key="1">
    <citation type="submission" date="2020-04" db="EMBL/GenBank/DDBJ databases">
        <title>Genome Assembly and Annotation of Botryosphaeria dothidea sdau 11-99, a Latent Pathogen of Apple Fruit Ring Rot in China.</title>
        <authorList>
            <person name="Yu C."/>
            <person name="Diao Y."/>
            <person name="Lu Q."/>
            <person name="Zhao J."/>
            <person name="Cui S."/>
            <person name="Peng C."/>
            <person name="He B."/>
            <person name="Liu H."/>
        </authorList>
    </citation>
    <scope>NUCLEOTIDE SEQUENCE [LARGE SCALE GENOMIC DNA]</scope>
    <source>
        <strain evidence="3">Sdau11-99</strain>
    </source>
</reference>
<dbReference type="AlphaFoldDB" id="A0A8H4J960"/>
<dbReference type="PROSITE" id="PS51977">
    <property type="entry name" value="WGR"/>
    <property type="match status" value="1"/>
</dbReference>
<gene>
    <name evidence="3" type="ORF">GTA08_BOTSDO01628</name>
</gene>
<sequence>MSQNPHPALCAPDSTNTDAMADFRSYDFSRSLPQYPEAPANFTQQPYSAYRAPVAHMPGTYSNSIQQPHSPFHPHGTHFDYMQHSPGQYGAHLTNAYGANFNYVQQPHSTYRASAESTSPEPAQKRQRLSDNSNQLLLVEESRPTQIQNHSLAPQTPARVPMANMSQAPIQHDPGSTYYAPGTPSGHSYISAPTPYTPRYLSAGNPSDYLGHNPYVSPANNTSQVTTPAPSATNNFERTASPYSRQKPQTGFQNTQSKVNLAPSGTNFAQRHHASNHISVCNVGEGASPNHSSASAMVRTISSSSGYSSTPGPQSAPSRISASPASDDTIAETAPSSRSPDPSPRLYNNLRDLSDDRNQHSSPRLREMTNYAKIRKRQGSENIARDVVLHFQIGKEDAKQDLNSDFYHPYVDSTGFVYRNILLTRVNLITNTNERIFLSIYETDSRPHYYCTHMRTLGVKSKESVQLASFANYKTAFLAFRKAFKKYTRLSWEHRLVPADYVSSSIRQWEQQQRDNLLFAKYGERRRESSRSPSPVFGDKEKKRSRKRKNSSPPLPDGGLTQEELDSCLVKEFKYSPPTDKAKGEFPQLGFKFPIIPGDEPEDGGFVLVVR</sequence>
<evidence type="ECO:0000259" key="2">
    <source>
        <dbReference type="PROSITE" id="PS51977"/>
    </source>
</evidence>
<name>A0A8H4J960_9PEZI</name>
<feature type="region of interest" description="Disordered" evidence="1">
    <location>
        <begin position="522"/>
        <end position="562"/>
    </location>
</feature>
<feature type="region of interest" description="Disordered" evidence="1">
    <location>
        <begin position="110"/>
        <end position="130"/>
    </location>
</feature>
<feature type="domain" description="WGR" evidence="2">
    <location>
        <begin position="406"/>
        <end position="506"/>
    </location>
</feature>
<protein>
    <recommendedName>
        <fullName evidence="2">WGR domain-containing protein</fullName>
    </recommendedName>
</protein>
<dbReference type="InterPro" id="IPR008893">
    <property type="entry name" value="WGR_domain"/>
</dbReference>
<dbReference type="InterPro" id="IPR036930">
    <property type="entry name" value="WGR_dom_sf"/>
</dbReference>
<feature type="compositionally biased region" description="Basic and acidic residues" evidence="1">
    <location>
        <begin position="352"/>
        <end position="365"/>
    </location>
</feature>